<dbReference type="Proteomes" id="UP000460666">
    <property type="component" value="Unassembled WGS sequence"/>
</dbReference>
<organism evidence="1 2">
    <name type="scientific">Bacteroides fragilis</name>
    <dbReference type="NCBI Taxonomy" id="817"/>
    <lineage>
        <taxon>Bacteria</taxon>
        <taxon>Pseudomonadati</taxon>
        <taxon>Bacteroidota</taxon>
        <taxon>Bacteroidia</taxon>
        <taxon>Bacteroidales</taxon>
        <taxon>Bacteroidaceae</taxon>
        <taxon>Bacteroides</taxon>
    </lineage>
</organism>
<dbReference type="AlphaFoldDB" id="A0A642EX04"/>
<evidence type="ECO:0000313" key="1">
    <source>
        <dbReference type="EMBL" id="KAA4990357.1"/>
    </source>
</evidence>
<proteinExistence type="predicted"/>
<dbReference type="GO" id="GO:0006629">
    <property type="term" value="P:lipid metabolic process"/>
    <property type="evidence" value="ECO:0007669"/>
    <property type="project" value="InterPro"/>
</dbReference>
<dbReference type="GO" id="GO:0008081">
    <property type="term" value="F:phosphoric diester hydrolase activity"/>
    <property type="evidence" value="ECO:0007669"/>
    <property type="project" value="InterPro"/>
</dbReference>
<dbReference type="Gene3D" id="3.20.20.190">
    <property type="entry name" value="Phosphatidylinositol (PI) phosphodiesterase"/>
    <property type="match status" value="1"/>
</dbReference>
<dbReference type="PROSITE" id="PS51257">
    <property type="entry name" value="PROKAR_LIPOPROTEIN"/>
    <property type="match status" value="1"/>
</dbReference>
<gene>
    <name evidence="1" type="ORF">F2Z89_22795</name>
</gene>
<comment type="caution">
    <text evidence="1">The sequence shown here is derived from an EMBL/GenBank/DDBJ whole genome shotgun (WGS) entry which is preliminary data.</text>
</comment>
<dbReference type="EMBL" id="VWCJ01000033">
    <property type="protein sequence ID" value="KAA4990357.1"/>
    <property type="molecule type" value="Genomic_DNA"/>
</dbReference>
<evidence type="ECO:0000313" key="2">
    <source>
        <dbReference type="Proteomes" id="UP000460666"/>
    </source>
</evidence>
<name>A0A642EX04_BACFG</name>
<sequence>MRFIIVIVLFLLGIYGCTTDEKMPSQGVILLKHKVNSLDNISDYIEGGYNGIEFDLHISDASLLVFYDDLGKANSFIDYINYIKKHPKDYFWIDLKEYTLKGLLEFCREIPPLPNVFIETNVDEVVDFLTGKGYNVIYTIRHVGHWYESNILLLKDEISGVIENDPITGLASNHVMYFRMKDTYPLFPKYVWYTSSEGEVDMDIPEQILTDPSVVVLLLDFDDVHELRLYEERVNK</sequence>
<protein>
    <recommendedName>
        <fullName evidence="3">Lipoprotein</fullName>
    </recommendedName>
</protein>
<evidence type="ECO:0008006" key="3">
    <source>
        <dbReference type="Google" id="ProtNLM"/>
    </source>
</evidence>
<reference evidence="1 2" key="1">
    <citation type="journal article" date="2019" name="Nat. Med.">
        <title>A library of human gut bacterial isolates paired with longitudinal multiomics data enables mechanistic microbiome research.</title>
        <authorList>
            <person name="Poyet M."/>
            <person name="Groussin M."/>
            <person name="Gibbons S.M."/>
            <person name="Avila-Pacheco J."/>
            <person name="Jiang X."/>
            <person name="Kearney S.M."/>
            <person name="Perrotta A.R."/>
            <person name="Berdy B."/>
            <person name="Zhao S."/>
            <person name="Lieberman T.D."/>
            <person name="Swanson P.K."/>
            <person name="Smith M."/>
            <person name="Roesemann S."/>
            <person name="Alexander J.E."/>
            <person name="Rich S.A."/>
            <person name="Livny J."/>
            <person name="Vlamakis H."/>
            <person name="Clish C."/>
            <person name="Bullock K."/>
            <person name="Deik A."/>
            <person name="Scott J."/>
            <person name="Pierce K.A."/>
            <person name="Xavier R.J."/>
            <person name="Alm E.J."/>
        </authorList>
    </citation>
    <scope>NUCLEOTIDE SEQUENCE [LARGE SCALE GENOMIC DNA]</scope>
    <source>
        <strain evidence="1 2">BIOML-A46</strain>
    </source>
</reference>
<dbReference type="RefSeq" id="WP_130071578.1">
    <property type="nucleotide sequence ID" value="NZ_CP119603.1"/>
</dbReference>
<accession>A0A642EX04</accession>
<dbReference type="InterPro" id="IPR017946">
    <property type="entry name" value="PLC-like_Pdiesterase_TIM-brl"/>
</dbReference>